<protein>
    <recommendedName>
        <fullName evidence="3">Phosphoprotein phosphatase</fullName>
    </recommendedName>
</protein>
<organism evidence="1 2">
    <name type="scientific">Tritrichomonas foetus</name>
    <dbReference type="NCBI Taxonomy" id="1144522"/>
    <lineage>
        <taxon>Eukaryota</taxon>
        <taxon>Metamonada</taxon>
        <taxon>Parabasalia</taxon>
        <taxon>Tritrichomonadida</taxon>
        <taxon>Tritrichomonadidae</taxon>
        <taxon>Tritrichomonas</taxon>
    </lineage>
</organism>
<sequence length="554" mass="64064">MHRLAPLHPIIPTPNRNKQISRKNLPMIQVGTSVEIKGLQAKRRRSSLRRLDVPKLIVPNTSTGQLTTYDANAFFNENHNFDTNFKMETDLMKKASHLGSPNRNDILEDHNIFHDNKSPYHNLSHSSNDIQKLIKLMEALRNCISYQLTETKCNQNNTNVISVLSKIIELIRNDAIDLSPIKDDELTVILDCLMAHVNHPYDHMKGQHVPIGETMRPLNLTNFTQLSKVYELFACLLEKFVNKFNTRFFRRLLSVFQSPVREEHALVSGLFHKILNSFPCFLDQLYTQIMQILSDADDDTFSPNSIWCYKPLLELLASSYYNSAHYSQRPEKVDDFKYIIFPLIKHDKCQDFYQVLCTITKTFCNLDCNASLYCVQYLFAHWPVTSSSKQMIYLHQTQTLLSMMSIDMLPEVTEDLLHYLLLGLESFNHTVSLTTLNICNDMNFLSVFVDSPKVKSKLFRAISNARHNIPWDKEIENKAMDAATKVMSIHLNNSIKSSSSLERMTFQDNRLSFGGWDTIRKMAQENMNELDIARITEMPFNHKTIRKPCLDILA</sequence>
<dbReference type="AlphaFoldDB" id="A0A1J4J5L6"/>
<accession>A0A1J4J5L6</accession>
<evidence type="ECO:0000313" key="1">
    <source>
        <dbReference type="EMBL" id="OHS93961.1"/>
    </source>
</evidence>
<dbReference type="VEuPathDB" id="TrichDB:TRFO_11426"/>
<dbReference type="Proteomes" id="UP000179807">
    <property type="component" value="Unassembled WGS sequence"/>
</dbReference>
<dbReference type="RefSeq" id="XP_068347098.1">
    <property type="nucleotide sequence ID" value="XM_068496029.1"/>
</dbReference>
<dbReference type="InterPro" id="IPR016024">
    <property type="entry name" value="ARM-type_fold"/>
</dbReference>
<evidence type="ECO:0000313" key="2">
    <source>
        <dbReference type="Proteomes" id="UP000179807"/>
    </source>
</evidence>
<dbReference type="Pfam" id="PF01603">
    <property type="entry name" value="B56"/>
    <property type="match status" value="1"/>
</dbReference>
<comment type="caution">
    <text evidence="1">The sequence shown here is derived from an EMBL/GenBank/DDBJ whole genome shotgun (WGS) entry which is preliminary data.</text>
</comment>
<name>A0A1J4J5L6_9EUKA</name>
<dbReference type="PANTHER" id="PTHR10257">
    <property type="entry name" value="SERINE/THREONINE PROTEIN PHOSPHATASE 2A PP2A REGULATORY SUBUNIT B"/>
    <property type="match status" value="1"/>
</dbReference>
<dbReference type="GO" id="GO:0019888">
    <property type="term" value="F:protein phosphatase regulator activity"/>
    <property type="evidence" value="ECO:0007669"/>
    <property type="project" value="InterPro"/>
</dbReference>
<keyword evidence="2" id="KW-1185">Reference proteome</keyword>
<dbReference type="InterPro" id="IPR002554">
    <property type="entry name" value="PP2A_B56"/>
</dbReference>
<dbReference type="GO" id="GO:0007165">
    <property type="term" value="P:signal transduction"/>
    <property type="evidence" value="ECO:0007669"/>
    <property type="project" value="InterPro"/>
</dbReference>
<dbReference type="GO" id="GO:0000159">
    <property type="term" value="C:protein phosphatase type 2A complex"/>
    <property type="evidence" value="ECO:0007669"/>
    <property type="project" value="InterPro"/>
</dbReference>
<dbReference type="SUPFAM" id="SSF48371">
    <property type="entry name" value="ARM repeat"/>
    <property type="match status" value="1"/>
</dbReference>
<evidence type="ECO:0008006" key="3">
    <source>
        <dbReference type="Google" id="ProtNLM"/>
    </source>
</evidence>
<dbReference type="Gene3D" id="1.25.10.10">
    <property type="entry name" value="Leucine-rich Repeat Variant"/>
    <property type="match status" value="1"/>
</dbReference>
<dbReference type="EMBL" id="MLAK01001359">
    <property type="protein sequence ID" value="OHS93961.1"/>
    <property type="molecule type" value="Genomic_DNA"/>
</dbReference>
<dbReference type="PANTHER" id="PTHR10257:SF3">
    <property type="entry name" value="SERINE_THREONINE-PROTEIN PHOSPHATASE 2A 56 KDA REGULATORY SUBUNIT GAMMA ISOFORM"/>
    <property type="match status" value="1"/>
</dbReference>
<reference evidence="1" key="1">
    <citation type="submission" date="2016-10" db="EMBL/GenBank/DDBJ databases">
        <authorList>
            <person name="Benchimol M."/>
            <person name="Almeida L.G."/>
            <person name="Vasconcelos A.T."/>
            <person name="Perreira-Neves A."/>
            <person name="Rosa I.A."/>
            <person name="Tasca T."/>
            <person name="Bogo M.R."/>
            <person name="de Souza W."/>
        </authorList>
    </citation>
    <scope>NUCLEOTIDE SEQUENCE [LARGE SCALE GENOMIC DNA]</scope>
    <source>
        <strain evidence="1">K</strain>
    </source>
</reference>
<gene>
    <name evidence="1" type="ORF">TRFO_11426</name>
</gene>
<dbReference type="GeneID" id="94830733"/>
<proteinExistence type="predicted"/>
<dbReference type="InterPro" id="IPR011989">
    <property type="entry name" value="ARM-like"/>
</dbReference>